<dbReference type="HOGENOM" id="CLU_1886823_0_0_1"/>
<feature type="chain" id="PRO_5003179754" evidence="1">
    <location>
        <begin position="21"/>
        <end position="135"/>
    </location>
</feature>
<dbReference type="KEGG" id="pte:PTT_18700"/>
<feature type="signal peptide" evidence="1">
    <location>
        <begin position="1"/>
        <end position="20"/>
    </location>
</feature>
<gene>
    <name evidence="2" type="ORF">PTT_18700</name>
</gene>
<accession>E3S7B5</accession>
<evidence type="ECO:0000313" key="2">
    <source>
        <dbReference type="EMBL" id="EFQ86139.1"/>
    </source>
</evidence>
<keyword evidence="1" id="KW-0732">Signal</keyword>
<sequence length="135" mass="14776">MLAKTILLAAMAALAAPVLAAPTLAAPIISASITPGHYLTLDHLVPLSRKDRSFILEELSLNLDGIPGSTMDKYVITKALDYKLGLLQESTVHPEEKKRIISMISEIFWILRPLPTDIMTILTQLQEILGTKSTL</sequence>
<dbReference type="Proteomes" id="UP000001067">
    <property type="component" value="Unassembled WGS sequence"/>
</dbReference>
<proteinExistence type="predicted"/>
<name>E3S7B5_PYRTT</name>
<evidence type="ECO:0000313" key="3">
    <source>
        <dbReference type="Proteomes" id="UP000001067"/>
    </source>
</evidence>
<protein>
    <submittedName>
        <fullName evidence="2">Uncharacterized protein</fullName>
    </submittedName>
</protein>
<evidence type="ECO:0000256" key="1">
    <source>
        <dbReference type="SAM" id="SignalP"/>
    </source>
</evidence>
<keyword evidence="3" id="KW-1185">Reference proteome</keyword>
<organism evidence="3">
    <name type="scientific">Pyrenophora teres f. teres (strain 0-1)</name>
    <name type="common">Barley net blotch fungus</name>
    <name type="synonym">Drechslera teres f. teres</name>
    <dbReference type="NCBI Taxonomy" id="861557"/>
    <lineage>
        <taxon>Eukaryota</taxon>
        <taxon>Fungi</taxon>
        <taxon>Dikarya</taxon>
        <taxon>Ascomycota</taxon>
        <taxon>Pezizomycotina</taxon>
        <taxon>Dothideomycetes</taxon>
        <taxon>Pleosporomycetidae</taxon>
        <taxon>Pleosporales</taxon>
        <taxon>Pleosporineae</taxon>
        <taxon>Pleosporaceae</taxon>
        <taxon>Pyrenophora</taxon>
    </lineage>
</organism>
<reference evidence="2 3" key="1">
    <citation type="journal article" date="2010" name="Genome Biol.">
        <title>A first genome assembly of the barley fungal pathogen Pyrenophora teres f. teres.</title>
        <authorList>
            <person name="Ellwood S.R."/>
            <person name="Liu Z."/>
            <person name="Syme R.A."/>
            <person name="Lai Z."/>
            <person name="Hane J.K."/>
            <person name="Keiper F."/>
            <person name="Moffat C.S."/>
            <person name="Oliver R.P."/>
            <person name="Friesen T.L."/>
        </authorList>
    </citation>
    <scope>NUCLEOTIDE SEQUENCE [LARGE SCALE GENOMIC DNA]</scope>
    <source>
        <strain evidence="2 3">0-1</strain>
    </source>
</reference>
<dbReference type="AlphaFoldDB" id="E3S7B5"/>
<dbReference type="EMBL" id="GL537529">
    <property type="protein sequence ID" value="EFQ86139.1"/>
    <property type="molecule type" value="Genomic_DNA"/>
</dbReference>